<accession>A0A975DF48</accession>
<dbReference type="RefSeq" id="WP_208842105.1">
    <property type="nucleotide sequence ID" value="NZ_CP072133.1"/>
</dbReference>
<proteinExistence type="predicted"/>
<protein>
    <submittedName>
        <fullName evidence="1">Uncharacterized protein</fullName>
    </submittedName>
</protein>
<dbReference type="KEGG" id="pxi:J5O05_11105"/>
<gene>
    <name evidence="1" type="ORF">J5O05_11105</name>
</gene>
<organism evidence="1 2">
    <name type="scientific">Pseudoalteromonas xiamenensis</name>
    <dbReference type="NCBI Taxonomy" id="882626"/>
    <lineage>
        <taxon>Bacteria</taxon>
        <taxon>Pseudomonadati</taxon>
        <taxon>Pseudomonadota</taxon>
        <taxon>Gammaproteobacteria</taxon>
        <taxon>Alteromonadales</taxon>
        <taxon>Pseudoalteromonadaceae</taxon>
        <taxon>Pseudoalteromonas</taxon>
    </lineage>
</organism>
<name>A0A975DF48_9GAMM</name>
<reference evidence="1" key="1">
    <citation type="submission" date="2021-03" db="EMBL/GenBank/DDBJ databases">
        <title>Complete Genome of Pseudoalteromonas xiamenensis STKMTI.2, a new potential marine bacterium producing anti-Vibrio compounds.</title>
        <authorList>
            <person name="Handayani D.P."/>
            <person name="Isnansetyo A."/>
            <person name="Istiqomah I."/>
            <person name="Jumina J."/>
        </authorList>
    </citation>
    <scope>NUCLEOTIDE SEQUENCE</scope>
    <source>
        <strain evidence="1">STKMTI.2</strain>
    </source>
</reference>
<dbReference type="Proteomes" id="UP000664904">
    <property type="component" value="Chromosome"/>
</dbReference>
<dbReference type="EMBL" id="CP072133">
    <property type="protein sequence ID" value="QTH70515.1"/>
    <property type="molecule type" value="Genomic_DNA"/>
</dbReference>
<keyword evidence="2" id="KW-1185">Reference proteome</keyword>
<dbReference type="AlphaFoldDB" id="A0A975DF48"/>
<sequence>MLSLVFDKSRYIHNAFGMNEPGAYVCRPDGIIASRTKNANFEHVFDTFIQKSLRLRTNESSAMRESA</sequence>
<evidence type="ECO:0000313" key="1">
    <source>
        <dbReference type="EMBL" id="QTH70515.1"/>
    </source>
</evidence>
<evidence type="ECO:0000313" key="2">
    <source>
        <dbReference type="Proteomes" id="UP000664904"/>
    </source>
</evidence>